<protein>
    <submittedName>
        <fullName evidence="1">Uncharacterized protein</fullName>
    </submittedName>
</protein>
<accession>A0ACC2MNS4</accession>
<organism evidence="1 2">
    <name type="scientific">Persea americana</name>
    <name type="common">Avocado</name>
    <dbReference type="NCBI Taxonomy" id="3435"/>
    <lineage>
        <taxon>Eukaryota</taxon>
        <taxon>Viridiplantae</taxon>
        <taxon>Streptophyta</taxon>
        <taxon>Embryophyta</taxon>
        <taxon>Tracheophyta</taxon>
        <taxon>Spermatophyta</taxon>
        <taxon>Magnoliopsida</taxon>
        <taxon>Magnoliidae</taxon>
        <taxon>Laurales</taxon>
        <taxon>Lauraceae</taxon>
        <taxon>Persea</taxon>
    </lineage>
</organism>
<gene>
    <name evidence="1" type="ORF">MRB53_000083</name>
</gene>
<comment type="caution">
    <text evidence="1">The sequence shown here is derived from an EMBL/GenBank/DDBJ whole genome shotgun (WGS) entry which is preliminary data.</text>
</comment>
<evidence type="ECO:0000313" key="1">
    <source>
        <dbReference type="EMBL" id="KAJ8647060.1"/>
    </source>
</evidence>
<name>A0ACC2MNS4_PERAE</name>
<dbReference type="Proteomes" id="UP001234297">
    <property type="component" value="Chromosome 1"/>
</dbReference>
<reference evidence="1 2" key="1">
    <citation type="journal article" date="2022" name="Hortic Res">
        <title>A haplotype resolved chromosomal level avocado genome allows analysis of novel avocado genes.</title>
        <authorList>
            <person name="Nath O."/>
            <person name="Fletcher S.J."/>
            <person name="Hayward A."/>
            <person name="Shaw L.M."/>
            <person name="Masouleh A.K."/>
            <person name="Furtado A."/>
            <person name="Henry R.J."/>
            <person name="Mitter N."/>
        </authorList>
    </citation>
    <scope>NUCLEOTIDE SEQUENCE [LARGE SCALE GENOMIC DNA]</scope>
    <source>
        <strain evidence="2">cv. Hass</strain>
    </source>
</reference>
<keyword evidence="2" id="KW-1185">Reference proteome</keyword>
<sequence length="80" mass="9121">MELLEEPLWTMYCYGRKSGFGVMREAIEDDLKVMELLMPVSMGVGHFHLVVGSRQSEALYMGGPNRNSGTEFTNIFFVRI</sequence>
<dbReference type="EMBL" id="CM056809">
    <property type="protein sequence ID" value="KAJ8647060.1"/>
    <property type="molecule type" value="Genomic_DNA"/>
</dbReference>
<evidence type="ECO:0000313" key="2">
    <source>
        <dbReference type="Proteomes" id="UP001234297"/>
    </source>
</evidence>
<proteinExistence type="predicted"/>